<evidence type="ECO:0000256" key="2">
    <source>
        <dbReference type="ARBA" id="ARBA00022801"/>
    </source>
</evidence>
<dbReference type="PANTHER" id="PTHR23081:SF21">
    <property type="entry name" value="RNA POLYMERASE II C-TERMINAL DOMAIN PHOSPHATASE-LIKE-RELATED"/>
    <property type="match status" value="1"/>
</dbReference>
<dbReference type="PROSITE" id="PS50969">
    <property type="entry name" value="FCP1"/>
    <property type="match status" value="1"/>
</dbReference>
<feature type="domain" description="FCP1 homology" evidence="7">
    <location>
        <begin position="94"/>
        <end position="266"/>
    </location>
</feature>
<dbReference type="InterPro" id="IPR023214">
    <property type="entry name" value="HAD_sf"/>
</dbReference>
<comment type="function">
    <text evidence="6">This promotes the activity of RNA polymerase II.</text>
</comment>
<accession>A0A6D2L1I2</accession>
<dbReference type="SMART" id="SM00577">
    <property type="entry name" value="CPDc"/>
    <property type="match status" value="1"/>
</dbReference>
<evidence type="ECO:0000313" key="8">
    <source>
        <dbReference type="EMBL" id="CAA7058612.1"/>
    </source>
</evidence>
<evidence type="ECO:0000256" key="1">
    <source>
        <dbReference type="ARBA" id="ARBA00004123"/>
    </source>
</evidence>
<comment type="catalytic activity">
    <reaction evidence="5 6">
        <text>O-phospho-L-threonyl-[protein] + H2O = L-threonyl-[protein] + phosphate</text>
        <dbReference type="Rhea" id="RHEA:47004"/>
        <dbReference type="Rhea" id="RHEA-COMP:11060"/>
        <dbReference type="Rhea" id="RHEA-COMP:11605"/>
        <dbReference type="ChEBI" id="CHEBI:15377"/>
        <dbReference type="ChEBI" id="CHEBI:30013"/>
        <dbReference type="ChEBI" id="CHEBI:43474"/>
        <dbReference type="ChEBI" id="CHEBI:61977"/>
        <dbReference type="EC" id="3.1.3.16"/>
    </reaction>
</comment>
<dbReference type="PANTHER" id="PTHR23081">
    <property type="entry name" value="RNA POLYMERASE II CTD PHOSPHATASE"/>
    <property type="match status" value="1"/>
</dbReference>
<proteinExistence type="predicted"/>
<evidence type="ECO:0000256" key="5">
    <source>
        <dbReference type="ARBA" id="ARBA00048336"/>
    </source>
</evidence>
<dbReference type="AlphaFoldDB" id="A0A6D2L1I2"/>
<name>A0A6D2L1I2_9BRAS</name>
<dbReference type="Pfam" id="PF03031">
    <property type="entry name" value="NIF"/>
    <property type="match status" value="1"/>
</dbReference>
<dbReference type="InterPro" id="IPR004274">
    <property type="entry name" value="FCP1_dom"/>
</dbReference>
<dbReference type="OrthoDB" id="10249888at2759"/>
<dbReference type="NCBIfam" id="TIGR02250">
    <property type="entry name" value="FCP1_euk"/>
    <property type="match status" value="1"/>
</dbReference>
<comment type="catalytic activity">
    <reaction evidence="4 6">
        <text>O-phospho-L-seryl-[protein] + H2O = L-seryl-[protein] + phosphate</text>
        <dbReference type="Rhea" id="RHEA:20629"/>
        <dbReference type="Rhea" id="RHEA-COMP:9863"/>
        <dbReference type="Rhea" id="RHEA-COMP:11604"/>
        <dbReference type="ChEBI" id="CHEBI:15377"/>
        <dbReference type="ChEBI" id="CHEBI:29999"/>
        <dbReference type="ChEBI" id="CHEBI:43474"/>
        <dbReference type="ChEBI" id="CHEBI:83421"/>
        <dbReference type="EC" id="3.1.3.16"/>
    </reaction>
</comment>
<comment type="caution">
    <text evidence="8">The sequence shown here is derived from an EMBL/GenBank/DDBJ whole genome shotgun (WGS) entry which is preliminary data.</text>
</comment>
<reference evidence="8" key="1">
    <citation type="submission" date="2020-01" db="EMBL/GenBank/DDBJ databases">
        <authorList>
            <person name="Mishra B."/>
        </authorList>
    </citation>
    <scope>NUCLEOTIDE SEQUENCE [LARGE SCALE GENOMIC DNA]</scope>
</reference>
<evidence type="ECO:0000313" key="9">
    <source>
        <dbReference type="Proteomes" id="UP000467841"/>
    </source>
</evidence>
<dbReference type="EC" id="3.1.3.16" evidence="6"/>
<dbReference type="CDD" id="cd07521">
    <property type="entry name" value="HAD_FCP1-like"/>
    <property type="match status" value="1"/>
</dbReference>
<gene>
    <name evidence="8" type="ORF">MERR_LOCUS45848</name>
</gene>
<evidence type="ECO:0000259" key="7">
    <source>
        <dbReference type="PROSITE" id="PS50969"/>
    </source>
</evidence>
<keyword evidence="3 6" id="KW-0539">Nucleus</keyword>
<dbReference type="InterPro" id="IPR036412">
    <property type="entry name" value="HAD-like_sf"/>
</dbReference>
<dbReference type="Gene3D" id="3.40.50.1000">
    <property type="entry name" value="HAD superfamily/HAD-like"/>
    <property type="match status" value="1"/>
</dbReference>
<dbReference type="InterPro" id="IPR011947">
    <property type="entry name" value="FCP1_euk"/>
</dbReference>
<sequence length="315" mass="36569">MSVIRNLALESDAKRLQKIEQEIRDFVNQKSKTPIKSNPRSCGHWYVRYRVCIVCKSKVDKREGRAFDYLVQGLQLSHEAVTLTKRFTTQYYSLKEKKLHLVLDLDNTLLHVMNVSRLSKAEKYLIKEASSTSPLRDDLWKIEVGKYSTEYLTKLRPFVRDFLEEANEMFTVSVYTMGSRDYAKALLELIDPEEVYFEGRVITGDDSPYVKTLDLVLAEERGVVIVDDTRSVWTHHKSNLVEISKYYYFRDNAQQESSSKPYSEEKSDESEGDGGLANVLKLLKEVHCGFFRVKKDQLLSQDVRLLLKDIDVKLL</sequence>
<evidence type="ECO:0000256" key="4">
    <source>
        <dbReference type="ARBA" id="ARBA00047761"/>
    </source>
</evidence>
<dbReference type="GO" id="GO:0008420">
    <property type="term" value="F:RNA polymerase II CTD heptapeptide repeat phosphatase activity"/>
    <property type="evidence" value="ECO:0007669"/>
    <property type="project" value="UniProtKB-UniRule"/>
</dbReference>
<protein>
    <recommendedName>
        <fullName evidence="6">RNA polymerase II C-terminal domain phosphatase-like</fullName>
        <ecNumber evidence="6">3.1.3.16</ecNumber>
    </recommendedName>
</protein>
<organism evidence="8 9">
    <name type="scientific">Microthlaspi erraticum</name>
    <dbReference type="NCBI Taxonomy" id="1685480"/>
    <lineage>
        <taxon>Eukaryota</taxon>
        <taxon>Viridiplantae</taxon>
        <taxon>Streptophyta</taxon>
        <taxon>Embryophyta</taxon>
        <taxon>Tracheophyta</taxon>
        <taxon>Spermatophyta</taxon>
        <taxon>Magnoliopsida</taxon>
        <taxon>eudicotyledons</taxon>
        <taxon>Gunneridae</taxon>
        <taxon>Pentapetalae</taxon>
        <taxon>rosids</taxon>
        <taxon>malvids</taxon>
        <taxon>Brassicales</taxon>
        <taxon>Brassicaceae</taxon>
        <taxon>Coluteocarpeae</taxon>
        <taxon>Microthlaspi</taxon>
    </lineage>
</organism>
<evidence type="ECO:0000256" key="3">
    <source>
        <dbReference type="ARBA" id="ARBA00023242"/>
    </source>
</evidence>
<dbReference type="InterPro" id="IPR039189">
    <property type="entry name" value="Fcp1"/>
</dbReference>
<comment type="subcellular location">
    <subcellularLocation>
        <location evidence="1 6">Nucleus</location>
    </subcellularLocation>
</comment>
<dbReference type="Proteomes" id="UP000467841">
    <property type="component" value="Unassembled WGS sequence"/>
</dbReference>
<keyword evidence="2 6" id="KW-0378">Hydrolase</keyword>
<dbReference type="SUPFAM" id="SSF56784">
    <property type="entry name" value="HAD-like"/>
    <property type="match status" value="1"/>
</dbReference>
<dbReference type="EMBL" id="CACVBM020001729">
    <property type="protein sequence ID" value="CAA7058612.1"/>
    <property type="molecule type" value="Genomic_DNA"/>
</dbReference>
<dbReference type="GO" id="GO:0005634">
    <property type="term" value="C:nucleus"/>
    <property type="evidence" value="ECO:0007669"/>
    <property type="project" value="UniProtKB-SubCell"/>
</dbReference>
<keyword evidence="9" id="KW-1185">Reference proteome</keyword>
<evidence type="ECO:0000256" key="6">
    <source>
        <dbReference type="RuleBase" id="RU366066"/>
    </source>
</evidence>